<dbReference type="AlphaFoldDB" id="A0A1G4KPU9"/>
<comment type="catalytic activity">
    <reaction evidence="7">
        <text>diphthine methyl ester-[translation elongation factor 2] + H2O = diphthine-[translation elongation factor 2] + methanol + H(+)</text>
        <dbReference type="Rhea" id="RHEA:42656"/>
        <dbReference type="Rhea" id="RHEA-COMP:10172"/>
        <dbReference type="Rhea" id="RHEA-COMP:10173"/>
        <dbReference type="ChEBI" id="CHEBI:15377"/>
        <dbReference type="ChEBI" id="CHEBI:15378"/>
        <dbReference type="ChEBI" id="CHEBI:17790"/>
        <dbReference type="ChEBI" id="CHEBI:79005"/>
        <dbReference type="ChEBI" id="CHEBI:82696"/>
        <dbReference type="EC" id="3.1.1.97"/>
    </reaction>
</comment>
<dbReference type="Proteomes" id="UP000006853">
    <property type="component" value="Chromosome 2"/>
</dbReference>
<dbReference type="InterPro" id="IPR036322">
    <property type="entry name" value="WD40_repeat_dom_sf"/>
</dbReference>
<dbReference type="GO" id="GO:0005737">
    <property type="term" value="C:cytoplasm"/>
    <property type="evidence" value="ECO:0007669"/>
    <property type="project" value="TreeGrafter"/>
</dbReference>
<protein>
    <recommendedName>
        <fullName evidence="6">methylated diphthine methylhydrolase</fullName>
        <ecNumber evidence="6">3.1.1.97</ecNumber>
    </recommendedName>
</protein>
<dbReference type="EC" id="3.1.1.97" evidence="6"/>
<dbReference type="InterPro" id="IPR001680">
    <property type="entry name" value="WD40_rpt"/>
</dbReference>
<dbReference type="GO" id="GO:0061685">
    <property type="term" value="F:diphthine methylesterase activity"/>
    <property type="evidence" value="ECO:0007669"/>
    <property type="project" value="UniProtKB-EC"/>
</dbReference>
<dbReference type="SMART" id="SM00320">
    <property type="entry name" value="WD40"/>
    <property type="match status" value="3"/>
</dbReference>
<keyword evidence="2" id="KW-0853">WD repeat</keyword>
<evidence type="ECO:0000256" key="6">
    <source>
        <dbReference type="ARBA" id="ARBA00039131"/>
    </source>
</evidence>
<dbReference type="SUPFAM" id="SSF50978">
    <property type="entry name" value="WD40 repeat-like"/>
    <property type="match status" value="1"/>
</dbReference>
<keyword evidence="9" id="KW-1185">Reference proteome</keyword>
<reference evidence="8 9" key="2">
    <citation type="journal article" date="2016" name="FEMS Yeast Res.">
        <title>Curation of the genome annotation of Pichia pastoris (Komagataella phaffii) CBS7435 from gene level to protein function.</title>
        <authorList>
            <person name="Valli M."/>
            <person name="Tatto N.E."/>
            <person name="Peymann A."/>
            <person name="Gruber C."/>
            <person name="Landes N."/>
            <person name="Ekker H."/>
            <person name="Thallinger G.G."/>
            <person name="Mattanovich D."/>
            <person name="Gasser B."/>
            <person name="Graf A.B."/>
        </authorList>
    </citation>
    <scope>GENOME REANNOTATION</scope>
    <source>
        <strain evidence="8 9">ATCC 76273 / CBS 7435 / CECT 11047 / NRRL Y-11430 / Wegner 21-1</strain>
    </source>
</reference>
<dbReference type="Gene3D" id="2.130.10.10">
    <property type="entry name" value="YVTN repeat-like/Quinoprotein amine dehydrogenase"/>
    <property type="match status" value="1"/>
</dbReference>
<comment type="pathway">
    <text evidence="1">Protein modification; peptidyl-diphthamide biosynthesis.</text>
</comment>
<dbReference type="GO" id="GO:0017183">
    <property type="term" value="P:protein histidyl modification to diphthamide"/>
    <property type="evidence" value="ECO:0007669"/>
    <property type="project" value="TreeGrafter"/>
</dbReference>
<organism evidence="8 9">
    <name type="scientific">Komagataella phaffii (strain ATCC 76273 / CBS 7435 / CECT 11047 / NRRL Y-11430 / Wegner 21-1)</name>
    <name type="common">Yeast</name>
    <name type="synonym">Pichia pastoris</name>
    <dbReference type="NCBI Taxonomy" id="981350"/>
    <lineage>
        <taxon>Eukaryota</taxon>
        <taxon>Fungi</taxon>
        <taxon>Dikarya</taxon>
        <taxon>Ascomycota</taxon>
        <taxon>Saccharomycotina</taxon>
        <taxon>Pichiomycetes</taxon>
        <taxon>Pichiales</taxon>
        <taxon>Pichiaceae</taxon>
        <taxon>Komagataella</taxon>
    </lineage>
</organism>
<dbReference type="InterPro" id="IPR052415">
    <property type="entry name" value="Diphthine_MTase"/>
</dbReference>
<reference evidence="8 9" key="1">
    <citation type="journal article" date="2011" name="J. Biotechnol.">
        <title>High-quality genome sequence of Pichia pastoris CBS7435.</title>
        <authorList>
            <person name="Kuberl A."/>
            <person name="Schneider J."/>
            <person name="Thallinger G.G."/>
            <person name="Anderl I."/>
            <person name="Wibberg D."/>
            <person name="Hajek T."/>
            <person name="Jaenicke S."/>
            <person name="Brinkrolf K."/>
            <person name="Goesmann A."/>
            <person name="Szczepanowski R."/>
            <person name="Puhler A."/>
            <person name="Schwab H."/>
            <person name="Glieder A."/>
            <person name="Pichler H."/>
        </authorList>
    </citation>
    <scope>NUCLEOTIDE SEQUENCE [LARGE SCALE GENOMIC DNA]</scope>
    <source>
        <strain evidence="9">ATCC 76273 / CBS 7435 / CECT 11047 / NRRL Y-11430 / Wegner 21-1</strain>
    </source>
</reference>
<evidence type="ECO:0000256" key="4">
    <source>
        <dbReference type="ARBA" id="ARBA00022801"/>
    </source>
</evidence>
<accession>A0A1G4KPU9</accession>
<evidence type="ECO:0000256" key="1">
    <source>
        <dbReference type="ARBA" id="ARBA00005156"/>
    </source>
</evidence>
<sequence length="348" mass="38779">MNATRIAVVKSKLPPCCVRVLPQDTSIIVLGTYKLEQNGSRHGSIEVYKQEDSINYLLNYPTESAILDLKINPFNANILISAHSTGEIIIWKIDSEDKTKLTKVQEIQVFDQDPECLATSIVFSPVIENIVSVTGTDGSVKLVDLERGDITNFSTKHDFECWITNFGSQNALENVIFSGGDDAQLIAHDLREPNTSIFASRKLHDAGVVSILPSTICLHQSHTSEWKTNNPYELWTGSYDDHIKSIDLRVLPPNKLIAGYPPRVIDELNLGGGVWRLTPSPLPNDDRVLVNCMYDGARIVNKDDAKEFEVLKTFTGDHESICYGGDWIEPSQVITTSFYDGIVQSWVP</sequence>
<dbReference type="PANTHER" id="PTHR46042:SF1">
    <property type="entry name" value="DIPHTHINE METHYLTRANSFERASE"/>
    <property type="match status" value="1"/>
</dbReference>
<evidence type="ECO:0000256" key="3">
    <source>
        <dbReference type="ARBA" id="ARBA00022737"/>
    </source>
</evidence>
<comment type="similarity">
    <text evidence="5">Belongs to the DPH7 family.</text>
</comment>
<dbReference type="PANTHER" id="PTHR46042">
    <property type="entry name" value="DIPHTHINE METHYLTRANSFERASE"/>
    <property type="match status" value="1"/>
</dbReference>
<evidence type="ECO:0000256" key="5">
    <source>
        <dbReference type="ARBA" id="ARBA00038092"/>
    </source>
</evidence>
<proteinExistence type="inferred from homology"/>
<dbReference type="InterPro" id="IPR015943">
    <property type="entry name" value="WD40/YVTN_repeat-like_dom_sf"/>
</dbReference>
<evidence type="ECO:0000313" key="9">
    <source>
        <dbReference type="Proteomes" id="UP000006853"/>
    </source>
</evidence>
<evidence type="ECO:0000313" key="8">
    <source>
        <dbReference type="EMBL" id="SCV12032.1"/>
    </source>
</evidence>
<keyword evidence="4" id="KW-0378">Hydrolase</keyword>
<keyword evidence="3" id="KW-0677">Repeat</keyword>
<evidence type="ECO:0000256" key="7">
    <source>
        <dbReference type="ARBA" id="ARBA00047551"/>
    </source>
</evidence>
<name>A0A1G4KPU9_KOMPC</name>
<evidence type="ECO:0000256" key="2">
    <source>
        <dbReference type="ARBA" id="ARBA00022574"/>
    </source>
</evidence>
<gene>
    <name evidence="8" type="primary">RRT2</name>
    <name evidence="8" type="ordered locus">PP7435_Chr2-0542</name>
</gene>
<dbReference type="EMBL" id="FR839629">
    <property type="protein sequence ID" value="SCV12032.1"/>
    <property type="molecule type" value="Genomic_DNA"/>
</dbReference>